<dbReference type="EMBL" id="KV407454">
    <property type="protein sequence ID" value="KZF26886.1"/>
    <property type="molecule type" value="Genomic_DNA"/>
</dbReference>
<dbReference type="GO" id="GO:0045944">
    <property type="term" value="P:positive regulation of transcription by RNA polymerase II"/>
    <property type="evidence" value="ECO:0007669"/>
    <property type="project" value="TreeGrafter"/>
</dbReference>
<keyword evidence="4" id="KW-0812">Transmembrane</keyword>
<keyword evidence="2" id="KW-0539">Nucleus</keyword>
<dbReference type="RefSeq" id="XP_018192441.1">
    <property type="nucleotide sequence ID" value="XM_018330767.1"/>
</dbReference>
<evidence type="ECO:0000256" key="3">
    <source>
        <dbReference type="SAM" id="MobiDB-lite"/>
    </source>
</evidence>
<feature type="region of interest" description="Disordered" evidence="3">
    <location>
        <begin position="33"/>
        <end position="55"/>
    </location>
</feature>
<dbReference type="PANTHER" id="PTHR37534:SF49">
    <property type="entry name" value="LYSINE BIOSYNTHESIS REGULATORY PROTEIN LYS14"/>
    <property type="match status" value="1"/>
</dbReference>
<dbReference type="GO" id="GO:0005634">
    <property type="term" value="C:nucleus"/>
    <property type="evidence" value="ECO:0007669"/>
    <property type="project" value="UniProtKB-SubCell"/>
</dbReference>
<dbReference type="STRING" id="1328760.A0A165K1L2"/>
<keyword evidence="4" id="KW-1133">Transmembrane helix</keyword>
<dbReference type="PANTHER" id="PTHR37534">
    <property type="entry name" value="TRANSCRIPTIONAL ACTIVATOR PROTEIN UGA3"/>
    <property type="match status" value="1"/>
</dbReference>
<evidence type="ECO:0000256" key="1">
    <source>
        <dbReference type="ARBA" id="ARBA00004123"/>
    </source>
</evidence>
<dbReference type="GeneID" id="28895904"/>
<dbReference type="GO" id="GO:0000976">
    <property type="term" value="F:transcription cis-regulatory region binding"/>
    <property type="evidence" value="ECO:0007669"/>
    <property type="project" value="TreeGrafter"/>
</dbReference>
<evidence type="ECO:0000256" key="2">
    <source>
        <dbReference type="ARBA" id="ARBA00023242"/>
    </source>
</evidence>
<organism evidence="5 6">
    <name type="scientific">Xylona heveae (strain CBS 132557 / TC161)</name>
    <dbReference type="NCBI Taxonomy" id="1328760"/>
    <lineage>
        <taxon>Eukaryota</taxon>
        <taxon>Fungi</taxon>
        <taxon>Dikarya</taxon>
        <taxon>Ascomycota</taxon>
        <taxon>Pezizomycotina</taxon>
        <taxon>Xylonomycetes</taxon>
        <taxon>Xylonales</taxon>
        <taxon>Xylonaceae</taxon>
        <taxon>Xylona</taxon>
    </lineage>
</organism>
<keyword evidence="4" id="KW-0472">Membrane</keyword>
<accession>A0A165K1L2</accession>
<dbReference type="OrthoDB" id="3598904at2759"/>
<dbReference type="InParanoid" id="A0A165K1L2"/>
<proteinExistence type="predicted"/>
<reference evidence="5 6" key="1">
    <citation type="journal article" date="2016" name="Fungal Biol.">
        <title>The genome of Xylona heveae provides a window into fungal endophytism.</title>
        <authorList>
            <person name="Gazis R."/>
            <person name="Kuo A."/>
            <person name="Riley R."/>
            <person name="LaButti K."/>
            <person name="Lipzen A."/>
            <person name="Lin J."/>
            <person name="Amirebrahimi M."/>
            <person name="Hesse C.N."/>
            <person name="Spatafora J.W."/>
            <person name="Henrissat B."/>
            <person name="Hainaut M."/>
            <person name="Grigoriev I.V."/>
            <person name="Hibbett D.S."/>
        </authorList>
    </citation>
    <scope>NUCLEOTIDE SEQUENCE [LARGE SCALE GENOMIC DNA]</scope>
    <source>
        <strain evidence="5 6">TC161</strain>
    </source>
</reference>
<evidence type="ECO:0000313" key="5">
    <source>
        <dbReference type="EMBL" id="KZF26886.1"/>
    </source>
</evidence>
<sequence>MISRRRPRPPRGRSLVWRPALPERAFLLDQKQDAVERMQDTSKGESPVWNQDNLPPFAALTNDEDRERKAELQQPGTFHVVVNPSSFANLPEYASESGSVEPTDTTSEWSLVNRPQSGTHAPQAVSFSTLEDDPNVVILNTFEDSAARSTPQAISVQQGAPATLYAPMPSSASVSHHIQALTLSSEPIANFAAFESPTQFEYLQDQSDSASLVHYRTFVKPRLIQFFRSGTSGLGIEDLADPFEEQARVFIPAYHALMALCDLSLTRRHGVPVDHYENILSFLEPPLGALDDILSDGSLVTHVLNLFYEIASMRWTPNLWSQRAAQLLRVIFERRNSQVRETYPYLIWWVCIIDIFVVLGGTGSGEFMQAIMRLNLLPPALSTLPPRSSLISGPLFPEEQNIFLPILQLNRELVILAAELGQMAKVLRADAVQRFATQNRIPPNWLSVDCGLPPRVEGVLKQAYALYRLCLIYSHTSMWPSQRAHLANADEREISECVAEVLRVGQTIVAEGRFTYRFIIFPLFLAGVAAHHSRDKKVALELIIAMERESVGNNTRATRQLLQFVYQRQSEGVMTVGTSVHVDWIQVMFESGVQLVHVGL</sequence>
<keyword evidence="6" id="KW-1185">Reference proteome</keyword>
<evidence type="ECO:0000313" key="6">
    <source>
        <dbReference type="Proteomes" id="UP000076632"/>
    </source>
</evidence>
<dbReference type="Pfam" id="PF11951">
    <property type="entry name" value="Fungal_trans_2"/>
    <property type="match status" value="1"/>
</dbReference>
<feature type="transmembrane region" description="Helical" evidence="4">
    <location>
        <begin position="343"/>
        <end position="363"/>
    </location>
</feature>
<evidence type="ECO:0000256" key="4">
    <source>
        <dbReference type="SAM" id="Phobius"/>
    </source>
</evidence>
<comment type="subcellular location">
    <subcellularLocation>
        <location evidence="1">Nucleus</location>
    </subcellularLocation>
</comment>
<name>A0A165K1L2_XYLHT</name>
<feature type="compositionally biased region" description="Basic and acidic residues" evidence="3">
    <location>
        <begin position="33"/>
        <end position="43"/>
    </location>
</feature>
<dbReference type="OMA" id="WSHHISR"/>
<gene>
    <name evidence="5" type="ORF">L228DRAFT_235892</name>
</gene>
<dbReference type="GO" id="GO:0003700">
    <property type="term" value="F:DNA-binding transcription factor activity"/>
    <property type="evidence" value="ECO:0007669"/>
    <property type="project" value="TreeGrafter"/>
</dbReference>
<evidence type="ECO:0008006" key="7">
    <source>
        <dbReference type="Google" id="ProtNLM"/>
    </source>
</evidence>
<dbReference type="Proteomes" id="UP000076632">
    <property type="component" value="Unassembled WGS sequence"/>
</dbReference>
<dbReference type="AlphaFoldDB" id="A0A165K1L2"/>
<protein>
    <recommendedName>
        <fullName evidence="7">Transcription factor domain-containing protein</fullName>
    </recommendedName>
</protein>
<dbReference type="InterPro" id="IPR021858">
    <property type="entry name" value="Fun_TF"/>
</dbReference>